<feature type="domain" description="Rubredoxin-like" evidence="1">
    <location>
        <begin position="4"/>
        <end position="41"/>
    </location>
</feature>
<dbReference type="SUPFAM" id="SSF57802">
    <property type="entry name" value="Rubredoxin-like"/>
    <property type="match status" value="1"/>
</dbReference>
<dbReference type="STRING" id="647113.Metok_1013"/>
<accession>F8AN67</accession>
<dbReference type="PROSITE" id="PS50903">
    <property type="entry name" value="RUBREDOXIN_LIKE"/>
    <property type="match status" value="1"/>
</dbReference>
<evidence type="ECO:0000313" key="2">
    <source>
        <dbReference type="EMBL" id="AEH06983.1"/>
    </source>
</evidence>
<gene>
    <name evidence="2" type="ordered locus">Metok_1013</name>
</gene>
<keyword evidence="3" id="KW-1185">Reference proteome</keyword>
<protein>
    <recommendedName>
        <fullName evidence="1">Rubredoxin-like domain-containing protein</fullName>
    </recommendedName>
</protein>
<name>F8AN67_METOI</name>
<dbReference type="EMBL" id="CP002792">
    <property type="protein sequence ID" value="AEH06983.1"/>
    <property type="molecule type" value="Genomic_DNA"/>
</dbReference>
<organism evidence="2 3">
    <name type="scientific">Methanothermococcus okinawensis (strain DSM 14208 / JCM 11175 / IH1)</name>
    <dbReference type="NCBI Taxonomy" id="647113"/>
    <lineage>
        <taxon>Archaea</taxon>
        <taxon>Methanobacteriati</taxon>
        <taxon>Methanobacteriota</taxon>
        <taxon>Methanomada group</taxon>
        <taxon>Methanococci</taxon>
        <taxon>Methanococcales</taxon>
        <taxon>Methanococcaceae</taxon>
        <taxon>Methanothermococcus</taxon>
    </lineage>
</organism>
<sequence>MTDMKRFKCAKCGKIIEVPYGVPKPEVCPYCGAPCTYIHRIDEGGRGCGPGRGRRCGAGMMRRM</sequence>
<dbReference type="HOGENOM" id="CLU_2820824_0_0_2"/>
<dbReference type="GO" id="GO:0005506">
    <property type="term" value="F:iron ion binding"/>
    <property type="evidence" value="ECO:0007669"/>
    <property type="project" value="InterPro"/>
</dbReference>
<proteinExistence type="predicted"/>
<dbReference type="GeneID" id="10773167"/>
<dbReference type="Proteomes" id="UP000009296">
    <property type="component" value="Chromosome"/>
</dbReference>
<dbReference type="KEGG" id="mok:Metok_1013"/>
<evidence type="ECO:0000259" key="1">
    <source>
        <dbReference type="PROSITE" id="PS50903"/>
    </source>
</evidence>
<dbReference type="RefSeq" id="WP_013867167.1">
    <property type="nucleotide sequence ID" value="NC_015636.1"/>
</dbReference>
<reference evidence="2" key="1">
    <citation type="submission" date="2011-05" db="EMBL/GenBank/DDBJ databases">
        <title>Complete sequence of chromosome of Methanothermococcus okinawensis IH1.</title>
        <authorList>
            <consortium name="US DOE Joint Genome Institute"/>
            <person name="Lucas S."/>
            <person name="Han J."/>
            <person name="Lapidus A."/>
            <person name="Cheng J.-F."/>
            <person name="Goodwin L."/>
            <person name="Pitluck S."/>
            <person name="Peters L."/>
            <person name="Mikhailova N."/>
            <person name="Held B."/>
            <person name="Han C."/>
            <person name="Tapia R."/>
            <person name="Land M."/>
            <person name="Hauser L."/>
            <person name="Kyrpides N."/>
            <person name="Ivanova N."/>
            <person name="Pagani I."/>
            <person name="Sieprawska-Lupa M."/>
            <person name="Takai K."/>
            <person name="Miyazaki J."/>
            <person name="Whitman W."/>
            <person name="Woyke T."/>
        </authorList>
    </citation>
    <scope>NUCLEOTIDE SEQUENCE [LARGE SCALE GENOMIC DNA]</scope>
    <source>
        <strain evidence="2">IH1</strain>
    </source>
</reference>
<dbReference type="eggNOG" id="arCOG06573">
    <property type="taxonomic scope" value="Archaea"/>
</dbReference>
<evidence type="ECO:0000313" key="3">
    <source>
        <dbReference type="Proteomes" id="UP000009296"/>
    </source>
</evidence>
<dbReference type="AlphaFoldDB" id="F8AN67"/>
<dbReference type="InterPro" id="IPR024934">
    <property type="entry name" value="Rubredoxin-like_dom"/>
</dbReference>